<proteinExistence type="predicted"/>
<evidence type="ECO:0000313" key="1">
    <source>
        <dbReference type="EMBL" id="GIY77035.1"/>
    </source>
</evidence>
<dbReference type="AlphaFoldDB" id="A0AAV4W2S2"/>
<protein>
    <submittedName>
        <fullName evidence="1">Uncharacterized protein</fullName>
    </submittedName>
</protein>
<sequence length="152" mass="16984">MRHEAASFTGTFPFSGSGRNWKGKRGERFPKAGTLGLPERKLGRLARVLDGMLRSGLMIFNKRGTHRTLGGLCSVWDNDWKIDLKSIICCATGKRKNSTITSIYRQNSSSSEILVAKQAPCSEQSEVRKLRICSPAQSRTNQRLKLTSIRAR</sequence>
<name>A0AAV4W2S2_9ARAC</name>
<comment type="caution">
    <text evidence="1">The sequence shown here is derived from an EMBL/GenBank/DDBJ whole genome shotgun (WGS) entry which is preliminary data.</text>
</comment>
<evidence type="ECO:0000313" key="2">
    <source>
        <dbReference type="Proteomes" id="UP001054837"/>
    </source>
</evidence>
<dbReference type="EMBL" id="BPLQ01014069">
    <property type="protein sequence ID" value="GIY77035.1"/>
    <property type="molecule type" value="Genomic_DNA"/>
</dbReference>
<organism evidence="1 2">
    <name type="scientific">Caerostris darwini</name>
    <dbReference type="NCBI Taxonomy" id="1538125"/>
    <lineage>
        <taxon>Eukaryota</taxon>
        <taxon>Metazoa</taxon>
        <taxon>Ecdysozoa</taxon>
        <taxon>Arthropoda</taxon>
        <taxon>Chelicerata</taxon>
        <taxon>Arachnida</taxon>
        <taxon>Araneae</taxon>
        <taxon>Araneomorphae</taxon>
        <taxon>Entelegynae</taxon>
        <taxon>Araneoidea</taxon>
        <taxon>Araneidae</taxon>
        <taxon>Caerostris</taxon>
    </lineage>
</organism>
<reference evidence="1 2" key="1">
    <citation type="submission" date="2021-06" db="EMBL/GenBank/DDBJ databases">
        <title>Caerostris darwini draft genome.</title>
        <authorList>
            <person name="Kono N."/>
            <person name="Arakawa K."/>
        </authorList>
    </citation>
    <scope>NUCLEOTIDE SEQUENCE [LARGE SCALE GENOMIC DNA]</scope>
</reference>
<gene>
    <name evidence="1" type="ORF">CDAR_463771</name>
</gene>
<dbReference type="Proteomes" id="UP001054837">
    <property type="component" value="Unassembled WGS sequence"/>
</dbReference>
<keyword evidence="2" id="KW-1185">Reference proteome</keyword>
<accession>A0AAV4W2S2</accession>